<dbReference type="Pfam" id="PF00270">
    <property type="entry name" value="DEAD"/>
    <property type="match status" value="1"/>
</dbReference>
<comment type="function">
    <text evidence="7">RNA helicase.</text>
</comment>
<reference evidence="11" key="1">
    <citation type="submission" date="2020-04" db="EMBL/GenBank/DDBJ databases">
        <title>Analysis of mating type loci in Filobasidium floriforme.</title>
        <authorList>
            <person name="Nowrousian M."/>
        </authorList>
    </citation>
    <scope>NUCLEOTIDE SEQUENCE</scope>
    <source>
        <strain evidence="11">CBS 6242</strain>
    </source>
</reference>
<dbReference type="InterPro" id="IPR027417">
    <property type="entry name" value="P-loop_NTPase"/>
</dbReference>
<organism evidence="11 12">
    <name type="scientific">Filobasidium floriforme</name>
    <dbReference type="NCBI Taxonomy" id="5210"/>
    <lineage>
        <taxon>Eukaryota</taxon>
        <taxon>Fungi</taxon>
        <taxon>Dikarya</taxon>
        <taxon>Basidiomycota</taxon>
        <taxon>Agaricomycotina</taxon>
        <taxon>Tremellomycetes</taxon>
        <taxon>Filobasidiales</taxon>
        <taxon>Filobasidiaceae</taxon>
        <taxon>Filobasidium</taxon>
    </lineage>
</organism>
<dbReference type="InterPro" id="IPR011545">
    <property type="entry name" value="DEAD/DEAH_box_helicase_dom"/>
</dbReference>
<dbReference type="GO" id="GO:0003724">
    <property type="term" value="F:RNA helicase activity"/>
    <property type="evidence" value="ECO:0007669"/>
    <property type="project" value="UniProtKB-EC"/>
</dbReference>
<keyword evidence="4 6" id="KW-0067">ATP-binding</keyword>
<evidence type="ECO:0000313" key="11">
    <source>
        <dbReference type="EMBL" id="KAG7561908.1"/>
    </source>
</evidence>
<evidence type="ECO:0000256" key="4">
    <source>
        <dbReference type="ARBA" id="ARBA00022840"/>
    </source>
</evidence>
<protein>
    <recommendedName>
        <fullName evidence="7">ATP-dependent RNA helicase</fullName>
        <ecNumber evidence="7">3.6.4.13</ecNumber>
    </recommendedName>
</protein>
<evidence type="ECO:0000256" key="3">
    <source>
        <dbReference type="ARBA" id="ARBA00022806"/>
    </source>
</evidence>
<sequence length="675" mass="71079">MFQQQQQPRPNRGRGGGGRSNQSTRPKTTHTAGQPSTSTSSPSATPQPQQDRTEVAPTVSTHLSTVPFASLSDRVDPRLLSAIPFPLMSEVQAATLGPALTGADLLARAKTGTGKTIAFLLPTLNRILAQEPRAGQDKISCLIMSPTRELALQIEKETEMLLKNVNSGGSGSVVGVQHVVGGTNMKAEHKRLTSQRCDILIATPGRLLDHLTNSSGVSGKFSHLQAYILDEADRMLDMGFRQELAKISKFLPNRAQVPRQALLFSATIPEGVREVADLDKNAVYVNTVSEEEDNTHAHVAQKSVIAPKSADIYPTTLALLLQELERAPTTAKVIVFAPTARAAGLAAELFRSSAVLALLQDNNGSFSIGEVHSRKSQAQRVKATKEFAEARRGILFSSDVAARGIDFPGVTAVFQTGLPASSDQYVHRIGRTGRAGAEGHSIIVLASWESYFLNGKDMRELPITPYDQLPKELLDRCRTAVTRGLLDDVTDESKAQAYQASLGYYKSELRSLRWNVDQLVHHMNEYASEALLYAGGGPGAMSPPLLAKTVGKMGLKGTKGLNIVKELPGAGGATGGRGGQGHGQGRGGASGRGGGQARAPRNAPPAPPIPQGHVPGQQPGRGRGRGNARARGGGAGFGAGRTVGTNGGGWGDAGALAGSGGASRGWGSVSVNNWA</sequence>
<dbReference type="GO" id="GO:0005524">
    <property type="term" value="F:ATP binding"/>
    <property type="evidence" value="ECO:0007669"/>
    <property type="project" value="UniProtKB-UniRule"/>
</dbReference>
<dbReference type="InterPro" id="IPR014001">
    <property type="entry name" value="Helicase_ATP-bd"/>
</dbReference>
<keyword evidence="1 6" id="KW-0547">Nucleotide-binding</keyword>
<keyword evidence="2 6" id="KW-0378">Hydrolase</keyword>
<evidence type="ECO:0000256" key="8">
    <source>
        <dbReference type="SAM" id="MobiDB-lite"/>
    </source>
</evidence>
<evidence type="ECO:0000256" key="2">
    <source>
        <dbReference type="ARBA" id="ARBA00022801"/>
    </source>
</evidence>
<evidence type="ECO:0000256" key="1">
    <source>
        <dbReference type="ARBA" id="ARBA00022741"/>
    </source>
</evidence>
<evidence type="ECO:0000259" key="9">
    <source>
        <dbReference type="PROSITE" id="PS51192"/>
    </source>
</evidence>
<comment type="similarity">
    <text evidence="6">Belongs to the DEAD box helicase family.</text>
</comment>
<dbReference type="OrthoDB" id="193716at2759"/>
<feature type="compositionally biased region" description="Gly residues" evidence="8">
    <location>
        <begin position="569"/>
        <end position="596"/>
    </location>
</feature>
<name>A0A8K0JM98_9TREE</name>
<dbReference type="PANTHER" id="PTHR24031">
    <property type="entry name" value="RNA HELICASE"/>
    <property type="match status" value="1"/>
</dbReference>
<dbReference type="PROSITE" id="PS51192">
    <property type="entry name" value="HELICASE_ATP_BIND_1"/>
    <property type="match status" value="1"/>
</dbReference>
<feature type="compositionally biased region" description="Low complexity" evidence="8">
    <location>
        <begin position="1"/>
        <end position="10"/>
    </location>
</feature>
<evidence type="ECO:0000256" key="6">
    <source>
        <dbReference type="RuleBase" id="RU000492"/>
    </source>
</evidence>
<evidence type="ECO:0000256" key="5">
    <source>
        <dbReference type="ARBA" id="ARBA00022884"/>
    </source>
</evidence>
<dbReference type="CDD" id="cd18787">
    <property type="entry name" value="SF2_C_DEAD"/>
    <property type="match status" value="1"/>
</dbReference>
<dbReference type="PROSITE" id="PS00039">
    <property type="entry name" value="DEAD_ATP_HELICASE"/>
    <property type="match status" value="1"/>
</dbReference>
<comment type="domain">
    <text evidence="7">The Q motif is unique to and characteristic of the DEAD box family of RNA helicases and controls ATP binding and hydrolysis.</text>
</comment>
<gene>
    <name evidence="11" type="ORF">FFLO_02637</name>
</gene>
<keyword evidence="5 7" id="KW-0694">RNA-binding</keyword>
<dbReference type="GO" id="GO:0016787">
    <property type="term" value="F:hydrolase activity"/>
    <property type="evidence" value="ECO:0007669"/>
    <property type="project" value="UniProtKB-KW"/>
</dbReference>
<dbReference type="Pfam" id="PF00271">
    <property type="entry name" value="Helicase_C"/>
    <property type="match status" value="1"/>
</dbReference>
<dbReference type="InterPro" id="IPR000629">
    <property type="entry name" value="RNA-helicase_DEAD-box_CS"/>
</dbReference>
<dbReference type="EC" id="3.6.4.13" evidence="7"/>
<feature type="region of interest" description="Disordered" evidence="8">
    <location>
        <begin position="566"/>
        <end position="649"/>
    </location>
</feature>
<keyword evidence="3 6" id="KW-0347">Helicase</keyword>
<dbReference type="Gene3D" id="3.40.50.300">
    <property type="entry name" value="P-loop containing nucleotide triphosphate hydrolases"/>
    <property type="match status" value="2"/>
</dbReference>
<dbReference type="InterPro" id="IPR001650">
    <property type="entry name" value="Helicase_C-like"/>
</dbReference>
<dbReference type="EMBL" id="JABELV010000043">
    <property type="protein sequence ID" value="KAG7561908.1"/>
    <property type="molecule type" value="Genomic_DNA"/>
</dbReference>
<feature type="compositionally biased region" description="Low complexity" evidence="8">
    <location>
        <begin position="31"/>
        <end position="50"/>
    </location>
</feature>
<dbReference type="GO" id="GO:0003723">
    <property type="term" value="F:RNA binding"/>
    <property type="evidence" value="ECO:0007669"/>
    <property type="project" value="UniProtKB-UniRule"/>
</dbReference>
<evidence type="ECO:0000313" key="12">
    <source>
        <dbReference type="Proteomes" id="UP000812966"/>
    </source>
</evidence>
<dbReference type="Proteomes" id="UP000812966">
    <property type="component" value="Unassembled WGS sequence"/>
</dbReference>
<feature type="domain" description="Helicase ATP-binding" evidence="9">
    <location>
        <begin position="96"/>
        <end position="286"/>
    </location>
</feature>
<evidence type="ECO:0000256" key="7">
    <source>
        <dbReference type="RuleBase" id="RU365068"/>
    </source>
</evidence>
<feature type="domain" description="Helicase C-terminal" evidence="10">
    <location>
        <begin position="319"/>
        <end position="477"/>
    </location>
</feature>
<dbReference type="SMART" id="SM00490">
    <property type="entry name" value="HELICc"/>
    <property type="match status" value="1"/>
</dbReference>
<proteinExistence type="inferred from homology"/>
<feature type="compositionally biased region" description="Gly residues" evidence="8">
    <location>
        <begin position="631"/>
        <end position="649"/>
    </location>
</feature>
<dbReference type="SMART" id="SM00487">
    <property type="entry name" value="DEXDc"/>
    <property type="match status" value="1"/>
</dbReference>
<dbReference type="PROSITE" id="PS51194">
    <property type="entry name" value="HELICASE_CTER"/>
    <property type="match status" value="1"/>
</dbReference>
<feature type="region of interest" description="Disordered" evidence="8">
    <location>
        <begin position="1"/>
        <end position="59"/>
    </location>
</feature>
<dbReference type="AlphaFoldDB" id="A0A8K0JM98"/>
<accession>A0A8K0JM98</accession>
<keyword evidence="12" id="KW-1185">Reference proteome</keyword>
<comment type="catalytic activity">
    <reaction evidence="7">
        <text>ATP + H2O = ADP + phosphate + H(+)</text>
        <dbReference type="Rhea" id="RHEA:13065"/>
        <dbReference type="ChEBI" id="CHEBI:15377"/>
        <dbReference type="ChEBI" id="CHEBI:15378"/>
        <dbReference type="ChEBI" id="CHEBI:30616"/>
        <dbReference type="ChEBI" id="CHEBI:43474"/>
        <dbReference type="ChEBI" id="CHEBI:456216"/>
        <dbReference type="EC" id="3.6.4.13"/>
    </reaction>
</comment>
<dbReference type="SUPFAM" id="SSF52540">
    <property type="entry name" value="P-loop containing nucleoside triphosphate hydrolases"/>
    <property type="match status" value="1"/>
</dbReference>
<evidence type="ECO:0000259" key="10">
    <source>
        <dbReference type="PROSITE" id="PS51194"/>
    </source>
</evidence>
<comment type="caution">
    <text evidence="11">The sequence shown here is derived from an EMBL/GenBank/DDBJ whole genome shotgun (WGS) entry which is preliminary data.</text>
</comment>